<protein>
    <submittedName>
        <fullName evidence="1">Uncharacterized protein</fullName>
    </submittedName>
</protein>
<name>A0A5C5XTY4_9BACT</name>
<dbReference type="EMBL" id="SJPO01000015">
    <property type="protein sequence ID" value="TWT66766.1"/>
    <property type="molecule type" value="Genomic_DNA"/>
</dbReference>
<accession>A0A5C5XTY4</accession>
<gene>
    <name evidence="1" type="ORF">Pla123a_46550</name>
</gene>
<sequence length="293" mass="31390">MNQLPDPADNTPRQDGDPIANLIGGAMAAPGMPADLQARLSLRMEQEFADANDPIRAAQQGSLSALLEKKYELVGSDTPPAVERGEISRLRAELHDLAAPPERRMGIHRRLALVGAAAAVLLVCLWNQPGFRWTEVVDAVRHEPSVRLVGQHSPAEPLTIATRRDQTGRNRPTTASYLNISGTVMRQLGGEEGSKLLPTARRAELVGAEIAAALFDLAGLPDNGATIEVGQSWPRSVADGIEVDLQLTQGVTRLPATILIDASTKLPQRVVLRPATAAEQIVLFCYSPGSSDE</sequence>
<proteinExistence type="predicted"/>
<comment type="caution">
    <text evidence="1">The sequence shown here is derived from an EMBL/GenBank/DDBJ whole genome shotgun (WGS) entry which is preliminary data.</text>
</comment>
<evidence type="ECO:0000313" key="2">
    <source>
        <dbReference type="Proteomes" id="UP000318478"/>
    </source>
</evidence>
<keyword evidence="2" id="KW-1185">Reference proteome</keyword>
<dbReference type="Proteomes" id="UP000318478">
    <property type="component" value="Unassembled WGS sequence"/>
</dbReference>
<evidence type="ECO:0000313" key="1">
    <source>
        <dbReference type="EMBL" id="TWT66766.1"/>
    </source>
</evidence>
<dbReference type="AlphaFoldDB" id="A0A5C5XTY4"/>
<reference evidence="1 2" key="1">
    <citation type="submission" date="2019-02" db="EMBL/GenBank/DDBJ databases">
        <title>Deep-cultivation of Planctomycetes and their phenomic and genomic characterization uncovers novel biology.</title>
        <authorList>
            <person name="Wiegand S."/>
            <person name="Jogler M."/>
            <person name="Boedeker C."/>
            <person name="Pinto D."/>
            <person name="Vollmers J."/>
            <person name="Rivas-Marin E."/>
            <person name="Kohn T."/>
            <person name="Peeters S.H."/>
            <person name="Heuer A."/>
            <person name="Rast P."/>
            <person name="Oberbeckmann S."/>
            <person name="Bunk B."/>
            <person name="Jeske O."/>
            <person name="Meyerdierks A."/>
            <person name="Storesund J.E."/>
            <person name="Kallscheuer N."/>
            <person name="Luecker S."/>
            <person name="Lage O.M."/>
            <person name="Pohl T."/>
            <person name="Merkel B.J."/>
            <person name="Hornburger P."/>
            <person name="Mueller R.-W."/>
            <person name="Bruemmer F."/>
            <person name="Labrenz M."/>
            <person name="Spormann A.M."/>
            <person name="Op Den Camp H."/>
            <person name="Overmann J."/>
            <person name="Amann R."/>
            <person name="Jetten M.S.M."/>
            <person name="Mascher T."/>
            <person name="Medema M.H."/>
            <person name="Devos D.P."/>
            <person name="Kaster A.-K."/>
            <person name="Ovreas L."/>
            <person name="Rohde M."/>
            <person name="Galperin M.Y."/>
            <person name="Jogler C."/>
        </authorList>
    </citation>
    <scope>NUCLEOTIDE SEQUENCE [LARGE SCALE GENOMIC DNA]</scope>
    <source>
        <strain evidence="1 2">Pla123a</strain>
    </source>
</reference>
<organism evidence="1 2">
    <name type="scientific">Posidoniimonas polymericola</name>
    <dbReference type="NCBI Taxonomy" id="2528002"/>
    <lineage>
        <taxon>Bacteria</taxon>
        <taxon>Pseudomonadati</taxon>
        <taxon>Planctomycetota</taxon>
        <taxon>Planctomycetia</taxon>
        <taxon>Pirellulales</taxon>
        <taxon>Lacipirellulaceae</taxon>
        <taxon>Posidoniimonas</taxon>
    </lineage>
</organism>